<accession>A0ABS9IZF2</accession>
<keyword evidence="1" id="KW-0732">Signal</keyword>
<name>A0ABS9IZF2_9FLAO</name>
<evidence type="ECO:0000256" key="1">
    <source>
        <dbReference type="SAM" id="SignalP"/>
    </source>
</evidence>
<gene>
    <name evidence="2" type="ORF">JM658_01805</name>
</gene>
<feature type="signal peptide" evidence="1">
    <location>
        <begin position="1"/>
        <end position="16"/>
    </location>
</feature>
<evidence type="ECO:0000313" key="3">
    <source>
        <dbReference type="Proteomes" id="UP000829517"/>
    </source>
</evidence>
<dbReference type="Proteomes" id="UP000829517">
    <property type="component" value="Unassembled WGS sequence"/>
</dbReference>
<feature type="chain" id="PRO_5045877204" description="Carboxypeptidase-like regulatory domain-containing protein" evidence="1">
    <location>
        <begin position="17"/>
        <end position="388"/>
    </location>
</feature>
<organism evidence="2 3">
    <name type="scientific">Joostella atrarenae</name>
    <dbReference type="NCBI Taxonomy" id="679257"/>
    <lineage>
        <taxon>Bacteria</taxon>
        <taxon>Pseudomonadati</taxon>
        <taxon>Bacteroidota</taxon>
        <taxon>Flavobacteriia</taxon>
        <taxon>Flavobacteriales</taxon>
        <taxon>Flavobacteriaceae</taxon>
        <taxon>Joostella</taxon>
    </lineage>
</organism>
<dbReference type="EMBL" id="JAETXX010000001">
    <property type="protein sequence ID" value="MCF8713547.1"/>
    <property type="molecule type" value="Genomic_DNA"/>
</dbReference>
<evidence type="ECO:0000313" key="2">
    <source>
        <dbReference type="EMBL" id="MCF8713547.1"/>
    </source>
</evidence>
<proteinExistence type="predicted"/>
<dbReference type="RefSeq" id="WP_236957516.1">
    <property type="nucleotide sequence ID" value="NZ_JAETXX010000001.1"/>
</dbReference>
<keyword evidence="3" id="KW-1185">Reference proteome</keyword>
<evidence type="ECO:0008006" key="4">
    <source>
        <dbReference type="Google" id="ProtNLM"/>
    </source>
</evidence>
<reference evidence="2 3" key="1">
    <citation type="submission" date="2021-01" db="EMBL/GenBank/DDBJ databases">
        <title>Genome sequencing of Joostella atrarenae M1-2 (= KCTC 23194).</title>
        <authorList>
            <person name="Zakaria M.R."/>
            <person name="Lam M.Q."/>
            <person name="Chong C.S."/>
        </authorList>
    </citation>
    <scope>NUCLEOTIDE SEQUENCE [LARGE SCALE GENOMIC DNA]</scope>
    <source>
        <strain evidence="2 3">M1-2</strain>
    </source>
</reference>
<sequence>MRLFLFFVLISEVLFAQNQLQAVILDSATKAPLEFVDVYNHYNYTSTNADGSFLFTSEGDSVFIKHLGYKPLRTTFNKLYNKENIFLVEETIVLDAVVLTKKNDVYSRIVKSIESNYPFFPYEERFTLRAFLKKNDSVLKLQDLTGKLKRKQLFATKEHSMPRRNYEVELSNMRKAGIKEEDIEFMLGDFTKILDWCILHAPLKKDKYDVKSGVINDTVSVVEFTVKDSIVKATNSNNSGYLKINTKNNAILENYLVLERDSVDYEKSGPYKYRTNFMKINAFFEQATNKKYFLKNAKVEAVLEVINIETSKKDIYSCSYILTTQDNFKELNIKKNASVKKDIFKLKYPYNSVFWEKQNQLLLTNEMLDFLKTVNDENNEYRAISNLN</sequence>
<protein>
    <recommendedName>
        <fullName evidence="4">Carboxypeptidase-like regulatory domain-containing protein</fullName>
    </recommendedName>
</protein>
<comment type="caution">
    <text evidence="2">The sequence shown here is derived from an EMBL/GenBank/DDBJ whole genome shotgun (WGS) entry which is preliminary data.</text>
</comment>